<evidence type="ECO:0000313" key="2">
    <source>
        <dbReference type="Proteomes" id="UP000550787"/>
    </source>
</evidence>
<gene>
    <name evidence="1" type="ORF">HLH33_04670</name>
</gene>
<dbReference type="Pfam" id="PF13650">
    <property type="entry name" value="Asp_protease_2"/>
    <property type="match status" value="1"/>
</dbReference>
<comment type="caution">
    <text evidence="1">The sequence shown here is derived from an EMBL/GenBank/DDBJ whole genome shotgun (WGS) entry which is preliminary data.</text>
</comment>
<dbReference type="Gene3D" id="2.30.42.10">
    <property type="match status" value="1"/>
</dbReference>
<sequence>MFVLFKTPARGSRYLRPMIRYSLPAAILLSVAFSTPIAIASDPLDTSDPAIGILRQMKAASGGDRWDGVRTLAYRTTTRSGGMDVPGSREDDVMTGRTVTLTSAFPTPRGLGFDGVTPWIMPRSGIAYTLGDTDAILDAESEAFRVAQAWWYPDRHPATIARTGTRSENGHAYDVITATPEGGRTFDAWIDGTTHLLYRIDEQQAEDRVVTTYGDYRRVSGLTIPFSIRVGDGSDPTFDSVTTIDRVDINPSVPDDCYSIPRRPRSDIAMPEGMDRIDVPFRLTADNRIIVPVTLNGTLNAEAEFDSGGSLLLQPSIVAALHADTTGHLKMSGGGEGFSTTSLGRLATLSIGGAVMNRPGFHTYAFERNHPDRMLIGLETLQRFVVHFDFDRQVMTLTKPDRFVHRGGGMIVPFHFQDNQPEIFGSIDGIAGRFAVDTGDNGSLLLIAPFARRYHLAERYQANLPYSGSAVSTTHGVWARRRVHTVAFDGPDGRPVADVHDPVTRISLQHSGFDANRDVSGNIGLGILRQFNLTFDYARQRIILEPNHLYGKKDVFNRAGLRLTEDGHAWTVSVVYAGGPADTAGIHVGDTVDTLNGHTAASLRPEDIWSLLTGPTGSTLDFAISTAHGEKHVRIVLRNII</sequence>
<dbReference type="InterPro" id="IPR021109">
    <property type="entry name" value="Peptidase_aspartic_dom_sf"/>
</dbReference>
<dbReference type="AlphaFoldDB" id="A0A7W4FD42"/>
<dbReference type="Gene3D" id="2.40.70.10">
    <property type="entry name" value="Acid Proteases"/>
    <property type="match status" value="2"/>
</dbReference>
<organism evidence="1 2">
    <name type="scientific">Gluconacetobacter diazotrophicus</name>
    <name type="common">Acetobacter diazotrophicus</name>
    <dbReference type="NCBI Taxonomy" id="33996"/>
    <lineage>
        <taxon>Bacteria</taxon>
        <taxon>Pseudomonadati</taxon>
        <taxon>Pseudomonadota</taxon>
        <taxon>Alphaproteobacteria</taxon>
        <taxon>Acetobacterales</taxon>
        <taxon>Acetobacteraceae</taxon>
        <taxon>Gluconacetobacter</taxon>
    </lineage>
</organism>
<dbReference type="InterPro" id="IPR036034">
    <property type="entry name" value="PDZ_sf"/>
</dbReference>
<dbReference type="SUPFAM" id="SSF50156">
    <property type="entry name" value="PDZ domain-like"/>
    <property type="match status" value="1"/>
</dbReference>
<dbReference type="EMBL" id="JABEQG010000005">
    <property type="protein sequence ID" value="MBB2155606.1"/>
    <property type="molecule type" value="Genomic_DNA"/>
</dbReference>
<evidence type="ECO:0000313" key="1">
    <source>
        <dbReference type="EMBL" id="MBB2155606.1"/>
    </source>
</evidence>
<dbReference type="Proteomes" id="UP000550787">
    <property type="component" value="Unassembled WGS sequence"/>
</dbReference>
<evidence type="ECO:0008006" key="3">
    <source>
        <dbReference type="Google" id="ProtNLM"/>
    </source>
</evidence>
<protein>
    <recommendedName>
        <fullName evidence="3">PDZ domain-containing protein</fullName>
    </recommendedName>
</protein>
<proteinExistence type="predicted"/>
<dbReference type="OMA" id="FRMITDY"/>
<name>A0A7W4FD42_GLUDI</name>
<reference evidence="1 2" key="1">
    <citation type="submission" date="2020-04" db="EMBL/GenBank/DDBJ databases">
        <title>Description of novel Gluconacetobacter.</title>
        <authorList>
            <person name="Sombolestani A."/>
        </authorList>
    </citation>
    <scope>NUCLEOTIDE SEQUENCE [LARGE SCALE GENOMIC DNA]</scope>
    <source>
        <strain evidence="1 2">LMG 7603</strain>
    </source>
</reference>
<accession>A0A7W4FD42</accession>